<protein>
    <submittedName>
        <fullName evidence="1">Uncharacterized protein</fullName>
    </submittedName>
</protein>
<comment type="caution">
    <text evidence="1">The sequence shown here is derived from an EMBL/GenBank/DDBJ whole genome shotgun (WGS) entry which is preliminary data.</text>
</comment>
<gene>
    <name evidence="1" type="ORF">V4F39_15620</name>
</gene>
<keyword evidence="2" id="KW-1185">Reference proteome</keyword>
<dbReference type="RefSeq" id="WP_332290533.1">
    <property type="nucleotide sequence ID" value="NZ_JAZIBG010000028.1"/>
</dbReference>
<name>A0AAW9QIZ0_9BURK</name>
<evidence type="ECO:0000313" key="2">
    <source>
        <dbReference type="Proteomes" id="UP001336250"/>
    </source>
</evidence>
<dbReference type="Proteomes" id="UP001336250">
    <property type="component" value="Unassembled WGS sequence"/>
</dbReference>
<organism evidence="1 2">
    <name type="scientific">Aquincola agrisoli</name>
    <dbReference type="NCBI Taxonomy" id="3119538"/>
    <lineage>
        <taxon>Bacteria</taxon>
        <taxon>Pseudomonadati</taxon>
        <taxon>Pseudomonadota</taxon>
        <taxon>Betaproteobacteria</taxon>
        <taxon>Burkholderiales</taxon>
        <taxon>Sphaerotilaceae</taxon>
        <taxon>Aquincola</taxon>
    </lineage>
</organism>
<sequence length="56" mass="6216">MNRGAIHLGIEIGIPPTTTAAQEEEQGCGLQNYNRPLLQRFVLLALMKDAREGSHR</sequence>
<proteinExistence type="predicted"/>
<evidence type="ECO:0000313" key="1">
    <source>
        <dbReference type="EMBL" id="MEF7615347.1"/>
    </source>
</evidence>
<reference evidence="1 2" key="1">
    <citation type="submission" date="2024-02" db="EMBL/GenBank/DDBJ databases">
        <title>Genome sequence of Aquincola sp. MAHUQ-54.</title>
        <authorList>
            <person name="Huq M.A."/>
        </authorList>
    </citation>
    <scope>NUCLEOTIDE SEQUENCE [LARGE SCALE GENOMIC DNA]</scope>
    <source>
        <strain evidence="1 2">MAHUQ-54</strain>
    </source>
</reference>
<dbReference type="EMBL" id="JAZIBG010000028">
    <property type="protein sequence ID" value="MEF7615347.1"/>
    <property type="molecule type" value="Genomic_DNA"/>
</dbReference>
<dbReference type="AlphaFoldDB" id="A0AAW9QIZ0"/>
<accession>A0AAW9QIZ0</accession>